<gene>
    <name evidence="1" type="ordered locus">CKO_01285</name>
</gene>
<dbReference type="AlphaFoldDB" id="A8AG13"/>
<name>A8AG13_CITK8</name>
<evidence type="ECO:0000313" key="2">
    <source>
        <dbReference type="Proteomes" id="UP000008148"/>
    </source>
</evidence>
<accession>A8AG13</accession>
<dbReference type="Proteomes" id="UP000008148">
    <property type="component" value="Chromosome"/>
</dbReference>
<organism evidence="1 2">
    <name type="scientific">Citrobacter koseri (strain ATCC BAA-895 / CDC 4225-83 / SGSC4696)</name>
    <dbReference type="NCBI Taxonomy" id="290338"/>
    <lineage>
        <taxon>Bacteria</taxon>
        <taxon>Pseudomonadati</taxon>
        <taxon>Pseudomonadota</taxon>
        <taxon>Gammaproteobacteria</taxon>
        <taxon>Enterobacterales</taxon>
        <taxon>Enterobacteriaceae</taxon>
        <taxon>Citrobacter</taxon>
    </lineage>
</organism>
<evidence type="ECO:0000313" key="1">
    <source>
        <dbReference type="EMBL" id="ABV12425.1"/>
    </source>
</evidence>
<sequence>MLSLMPFFTPFLKTTYSLAEVLRDVVHISLTA</sequence>
<dbReference type="STRING" id="290338.CKO_01285"/>
<proteinExistence type="predicted"/>
<dbReference type="EMBL" id="CP000822">
    <property type="protein sequence ID" value="ABV12425.1"/>
    <property type="molecule type" value="Genomic_DNA"/>
</dbReference>
<dbReference type="HOGENOM" id="CLU_3388758_0_0_6"/>
<dbReference type="KEGG" id="cko:CKO_01285"/>
<keyword evidence="2" id="KW-1185">Reference proteome</keyword>
<protein>
    <submittedName>
        <fullName evidence="1">Uncharacterized protein</fullName>
    </submittedName>
</protein>
<reference evidence="1 2" key="1">
    <citation type="submission" date="2007-08" db="EMBL/GenBank/DDBJ databases">
        <authorList>
            <consortium name="The Citrobacter koseri Genome Sequencing Project"/>
            <person name="McClelland M."/>
            <person name="Sanderson E.K."/>
            <person name="Porwollik S."/>
            <person name="Spieth J."/>
            <person name="Clifton W.S."/>
            <person name="Latreille P."/>
            <person name="Courtney L."/>
            <person name="Wang C."/>
            <person name="Pepin K."/>
            <person name="Bhonagiri V."/>
            <person name="Nash W."/>
            <person name="Johnson M."/>
            <person name="Thiruvilangam P."/>
            <person name="Wilson R."/>
        </authorList>
    </citation>
    <scope>NUCLEOTIDE SEQUENCE [LARGE SCALE GENOMIC DNA]</scope>
    <source>
        <strain evidence="2">ATCC BAA-895 / CDC 4225-83 / SGSC4696</strain>
    </source>
</reference>